<accession>A0A5B7ZNC4</accession>
<dbReference type="GO" id="GO:0032153">
    <property type="term" value="C:cell division site"/>
    <property type="evidence" value="ECO:0007669"/>
    <property type="project" value="TreeGrafter"/>
</dbReference>
<dbReference type="InterPro" id="IPR007730">
    <property type="entry name" value="SPOR-like_dom"/>
</dbReference>
<dbReference type="PANTHER" id="PTHR38687:SF1">
    <property type="entry name" value="CELL DIVISION PROTEIN DEDD"/>
    <property type="match status" value="1"/>
</dbReference>
<dbReference type="RefSeq" id="WP_139715689.1">
    <property type="nucleotide sequence ID" value="NZ_CP040871.1"/>
</dbReference>
<protein>
    <submittedName>
        <fullName evidence="4">Sporulation protein</fullName>
    </submittedName>
</protein>
<dbReference type="SUPFAM" id="SSF110997">
    <property type="entry name" value="Sporulation related repeat"/>
    <property type="match status" value="2"/>
</dbReference>
<dbReference type="GO" id="GO:0042834">
    <property type="term" value="F:peptidoglycan binding"/>
    <property type="evidence" value="ECO:0007669"/>
    <property type="project" value="InterPro"/>
</dbReference>
<dbReference type="OrthoDB" id="7069135at2"/>
<proteinExistence type="predicted"/>
<dbReference type="AlphaFoldDB" id="A0A5B7ZNC4"/>
<dbReference type="InterPro" id="IPR036680">
    <property type="entry name" value="SPOR-like_sf"/>
</dbReference>
<gene>
    <name evidence="4" type="ORF">FHQ07_04580</name>
</gene>
<keyword evidence="2" id="KW-0472">Membrane</keyword>
<keyword evidence="5" id="KW-1185">Reference proteome</keyword>
<dbReference type="GO" id="GO:0032506">
    <property type="term" value="P:cytokinetic process"/>
    <property type="evidence" value="ECO:0007669"/>
    <property type="project" value="TreeGrafter"/>
</dbReference>
<dbReference type="GO" id="GO:0030428">
    <property type="term" value="C:cell septum"/>
    <property type="evidence" value="ECO:0007669"/>
    <property type="project" value="TreeGrafter"/>
</dbReference>
<dbReference type="Proteomes" id="UP000308149">
    <property type="component" value="Chromosome"/>
</dbReference>
<feature type="region of interest" description="Disordered" evidence="1">
    <location>
        <begin position="188"/>
        <end position="259"/>
    </location>
</feature>
<dbReference type="KEGG" id="thes:FHQ07_04580"/>
<evidence type="ECO:0000256" key="2">
    <source>
        <dbReference type="SAM" id="Phobius"/>
    </source>
</evidence>
<organism evidence="4 5">
    <name type="scientific">Thermomonas aquatica</name>
    <dbReference type="NCBI Taxonomy" id="2202149"/>
    <lineage>
        <taxon>Bacteria</taxon>
        <taxon>Pseudomonadati</taxon>
        <taxon>Pseudomonadota</taxon>
        <taxon>Gammaproteobacteria</taxon>
        <taxon>Lysobacterales</taxon>
        <taxon>Lysobacteraceae</taxon>
        <taxon>Thermomonas</taxon>
    </lineage>
</organism>
<feature type="region of interest" description="Disordered" evidence="1">
    <location>
        <begin position="36"/>
        <end position="90"/>
    </location>
</feature>
<name>A0A5B7ZNC4_9GAMM</name>
<dbReference type="EMBL" id="CP040871">
    <property type="protein sequence ID" value="QDA56640.1"/>
    <property type="molecule type" value="Genomic_DNA"/>
</dbReference>
<feature type="domain" description="SPOR" evidence="3">
    <location>
        <begin position="94"/>
        <end position="174"/>
    </location>
</feature>
<dbReference type="Pfam" id="PF05036">
    <property type="entry name" value="SPOR"/>
    <property type="match status" value="2"/>
</dbReference>
<feature type="compositionally biased region" description="Low complexity" evidence="1">
    <location>
        <begin position="209"/>
        <end position="253"/>
    </location>
</feature>
<dbReference type="PROSITE" id="PS51724">
    <property type="entry name" value="SPOR"/>
    <property type="match status" value="2"/>
</dbReference>
<feature type="domain" description="SPOR" evidence="3">
    <location>
        <begin position="259"/>
        <end position="338"/>
    </location>
</feature>
<evidence type="ECO:0000313" key="5">
    <source>
        <dbReference type="Proteomes" id="UP000308149"/>
    </source>
</evidence>
<dbReference type="Gene3D" id="3.30.70.1070">
    <property type="entry name" value="Sporulation related repeat"/>
    <property type="match status" value="2"/>
</dbReference>
<dbReference type="PANTHER" id="PTHR38687">
    <property type="entry name" value="CELL DIVISION PROTEIN DEDD-RELATED"/>
    <property type="match status" value="1"/>
</dbReference>
<evidence type="ECO:0000256" key="1">
    <source>
        <dbReference type="SAM" id="MobiDB-lite"/>
    </source>
</evidence>
<evidence type="ECO:0000259" key="3">
    <source>
        <dbReference type="PROSITE" id="PS51724"/>
    </source>
</evidence>
<keyword evidence="2" id="KW-0812">Transmembrane</keyword>
<keyword evidence="2" id="KW-1133">Transmembrane helix</keyword>
<evidence type="ECO:0000313" key="4">
    <source>
        <dbReference type="EMBL" id="QDA56640.1"/>
    </source>
</evidence>
<feature type="compositionally biased region" description="Pro residues" evidence="1">
    <location>
        <begin position="190"/>
        <end position="208"/>
    </location>
</feature>
<sequence>MDSSLKQRLVGAVVLIALAVIFLPMLVKGPAPDSGVSDVPLDIPAEPKAAGDTATRDLSLTEPGATPRGGAVGMPLATPDAASAEPAQDDAFPTSAAGDYVVSFGSYASAADADKVIAALKAAGLTAYREAVPLNGREAQRVRVGPFADHAMAESARLRAVQVNAAVGAKVVALDAPAATAAASTAVAVPAPPPSAPAKTDPLPPPAKPAASAVAPPAKPVVSAQDAKPAVAAPAKPLATATPPAPKPEAAAPAPKPADTGKTGFVVQVGAFADANAAAALRDKLRGAGLNAFTDTVNTDAGKRTRVRVGPAMNRAEADALKAQVKAKAGIDGIVRPHP</sequence>
<feature type="transmembrane region" description="Helical" evidence="2">
    <location>
        <begin position="9"/>
        <end position="27"/>
    </location>
</feature>
<reference evidence="4 5" key="1">
    <citation type="submission" date="2019-06" db="EMBL/GenBank/DDBJ databases">
        <title>Thermomonas aquatica sp. nov., isolated from an industrial wastewater treatment plant.</title>
        <authorList>
            <person name="Jeon J.H."/>
            <person name="Park D.-S."/>
        </authorList>
    </citation>
    <scope>NUCLEOTIDE SEQUENCE [LARGE SCALE GENOMIC DNA]</scope>
    <source>
        <strain evidence="4 5">SY21</strain>
    </source>
</reference>
<dbReference type="InterPro" id="IPR052521">
    <property type="entry name" value="Cell_div_SPOR-domain"/>
</dbReference>